<dbReference type="InterPro" id="IPR029044">
    <property type="entry name" value="Nucleotide-diphossugar_trans"/>
</dbReference>
<feature type="domain" description="Glycosyltransferase 2-like" evidence="3">
    <location>
        <begin position="28"/>
        <end position="168"/>
    </location>
</feature>
<evidence type="ECO:0000259" key="4">
    <source>
        <dbReference type="Pfam" id="PF02709"/>
    </source>
</evidence>
<evidence type="ECO:0000313" key="5">
    <source>
        <dbReference type="EMBL" id="SFM52154.1"/>
    </source>
</evidence>
<dbReference type="InterPro" id="IPR050834">
    <property type="entry name" value="Glycosyltransf_2"/>
</dbReference>
<dbReference type="GO" id="GO:0016740">
    <property type="term" value="F:transferase activity"/>
    <property type="evidence" value="ECO:0007669"/>
    <property type="project" value="UniProtKB-KW"/>
</dbReference>
<evidence type="ECO:0000313" key="6">
    <source>
        <dbReference type="Proteomes" id="UP000199556"/>
    </source>
</evidence>
<gene>
    <name evidence="5" type="ORF">SAMN05421721_10815</name>
</gene>
<evidence type="ECO:0000259" key="3">
    <source>
        <dbReference type="Pfam" id="PF00535"/>
    </source>
</evidence>
<dbReference type="EMBL" id="FOUO01000008">
    <property type="protein sequence ID" value="SFM52154.1"/>
    <property type="molecule type" value="Genomic_DNA"/>
</dbReference>
<accession>A0A1I4RIS9</accession>
<dbReference type="SUPFAM" id="SSF53448">
    <property type="entry name" value="Nucleotide-diphospho-sugar transferases"/>
    <property type="match status" value="1"/>
</dbReference>
<dbReference type="PANTHER" id="PTHR43685">
    <property type="entry name" value="GLYCOSYLTRANSFERASE"/>
    <property type="match status" value="1"/>
</dbReference>
<sequence length="333" mass="37419">MQATSSIAHPCAPDETSSNSENSPILLSIIIPVLNNASQANQTIQKLAAEPPSKPVEIIIVDDGSNPPIQINTESTENFQIKLLRLKTNQGRAGAINNGIRSASGLYMTFLDADCIPETGYIKNLQHNVSSETPILFGDIHFFSGDPFFDRYGNRVQARRRTKLQKWTISLTSANVTLHRDLVLAVNGFDSTYRHYGFEDRDFFLRLAQSFPNLTPIYKADCSVKHVDAICLNKILKKFETSGRHTARIFQSKHPDAYRKMPMYYFDTQANPIYHYIPYWILSTANQGLSTTLRGLFFLGYKLSLDWLAIPTLKGMNGLAFMRGTLAKDTTNV</sequence>
<dbReference type="Pfam" id="PF00535">
    <property type="entry name" value="Glycos_transf_2"/>
    <property type="match status" value="1"/>
</dbReference>
<dbReference type="PANTHER" id="PTHR43685:SF3">
    <property type="entry name" value="SLR2126 PROTEIN"/>
    <property type="match status" value="1"/>
</dbReference>
<keyword evidence="6" id="KW-1185">Reference proteome</keyword>
<name>A0A1I4RIS9_ECTMO</name>
<dbReference type="STRING" id="195064.SAMN05421721_10815"/>
<dbReference type="RefSeq" id="WP_143096374.1">
    <property type="nucleotide sequence ID" value="NZ_FOUO01000008.1"/>
</dbReference>
<keyword evidence="1 5" id="KW-0808">Transferase</keyword>
<feature type="domain" description="Galactosyltransferase C-terminal" evidence="4">
    <location>
        <begin position="172"/>
        <end position="210"/>
    </location>
</feature>
<dbReference type="AlphaFoldDB" id="A0A1I4RIS9"/>
<dbReference type="InterPro" id="IPR001173">
    <property type="entry name" value="Glyco_trans_2-like"/>
</dbReference>
<dbReference type="Proteomes" id="UP000199556">
    <property type="component" value="Unassembled WGS sequence"/>
</dbReference>
<dbReference type="Pfam" id="PF02709">
    <property type="entry name" value="Glyco_transf_7C"/>
    <property type="match status" value="1"/>
</dbReference>
<proteinExistence type="predicted"/>
<organism evidence="5 6">
    <name type="scientific">Ectothiorhodospira mobilis</name>
    <dbReference type="NCBI Taxonomy" id="195064"/>
    <lineage>
        <taxon>Bacteria</taxon>
        <taxon>Pseudomonadati</taxon>
        <taxon>Pseudomonadota</taxon>
        <taxon>Gammaproteobacteria</taxon>
        <taxon>Chromatiales</taxon>
        <taxon>Ectothiorhodospiraceae</taxon>
        <taxon>Ectothiorhodospira</taxon>
    </lineage>
</organism>
<dbReference type="Gene3D" id="3.90.550.10">
    <property type="entry name" value="Spore Coat Polysaccharide Biosynthesis Protein SpsA, Chain A"/>
    <property type="match status" value="1"/>
</dbReference>
<reference evidence="5 6" key="1">
    <citation type="submission" date="2016-10" db="EMBL/GenBank/DDBJ databases">
        <authorList>
            <person name="de Groot N.N."/>
        </authorList>
    </citation>
    <scope>NUCLEOTIDE SEQUENCE [LARGE SCALE GENOMIC DNA]</scope>
    <source>
        <strain evidence="5 6">DSM 4180</strain>
    </source>
</reference>
<dbReference type="OrthoDB" id="9801954at2"/>
<feature type="region of interest" description="Disordered" evidence="2">
    <location>
        <begin position="1"/>
        <end position="20"/>
    </location>
</feature>
<evidence type="ECO:0000256" key="1">
    <source>
        <dbReference type="ARBA" id="ARBA00022679"/>
    </source>
</evidence>
<dbReference type="InterPro" id="IPR027791">
    <property type="entry name" value="Galactosyl_T_C"/>
</dbReference>
<evidence type="ECO:0000256" key="2">
    <source>
        <dbReference type="SAM" id="MobiDB-lite"/>
    </source>
</evidence>
<dbReference type="CDD" id="cd00761">
    <property type="entry name" value="Glyco_tranf_GTA_type"/>
    <property type="match status" value="1"/>
</dbReference>
<protein>
    <submittedName>
        <fullName evidence="5">Glycosyltransferase involved in cell wall bisynthesis</fullName>
    </submittedName>
</protein>